<dbReference type="Proteomes" id="UP000823909">
    <property type="component" value="Unassembled WGS sequence"/>
</dbReference>
<dbReference type="SUPFAM" id="SSF51215">
    <property type="entry name" value="Regulatory protein AraC"/>
    <property type="match status" value="1"/>
</dbReference>
<dbReference type="InterPro" id="IPR009057">
    <property type="entry name" value="Homeodomain-like_sf"/>
</dbReference>
<dbReference type="PROSITE" id="PS00041">
    <property type="entry name" value="HTH_ARAC_FAMILY_1"/>
    <property type="match status" value="1"/>
</dbReference>
<evidence type="ECO:0000256" key="1">
    <source>
        <dbReference type="ARBA" id="ARBA00023015"/>
    </source>
</evidence>
<evidence type="ECO:0000313" key="6">
    <source>
        <dbReference type="EMBL" id="HJD42391.1"/>
    </source>
</evidence>
<dbReference type="PROSITE" id="PS01124">
    <property type="entry name" value="HTH_ARAC_FAMILY_2"/>
    <property type="match status" value="1"/>
</dbReference>
<dbReference type="InterPro" id="IPR020449">
    <property type="entry name" value="Tscrpt_reg_AraC-type_HTH"/>
</dbReference>
<dbReference type="PANTHER" id="PTHR43280:SF28">
    <property type="entry name" value="HTH-TYPE TRANSCRIPTIONAL ACTIVATOR RHAS"/>
    <property type="match status" value="1"/>
</dbReference>
<feature type="domain" description="HTH araC/xylS-type" evidence="5">
    <location>
        <begin position="180"/>
        <end position="278"/>
    </location>
</feature>
<sequence>MSHSKHTFKNQKSTKAPDMPNLNARFLSISLSKDDQDWQSVLHTHHFTEIFYVLNGEGNFLFRDVKRPIKTGDLVIVPPYVEHTEQSIPGKSLKYYVLGLEGISFQPKDQPGTYQVFCNFDRHAMIAELMEQIYYETKEELYGSEMICQSLLDILIMRILRSQQLITVPNTSMRMTKECAQIKEYLDANYASQITLDTLTGLTHMNKYYMAHSFTKFTGLSPIQYLNRRRLEAACQLLETTDCSISEIAAQTGFSSQSYFTQIFRKFYGMTPVQYRQSK</sequence>
<evidence type="ECO:0000256" key="3">
    <source>
        <dbReference type="ARBA" id="ARBA00023163"/>
    </source>
</evidence>
<dbReference type="Pfam" id="PF02311">
    <property type="entry name" value="AraC_binding"/>
    <property type="match status" value="1"/>
</dbReference>
<dbReference type="InterPro" id="IPR003313">
    <property type="entry name" value="AraC-bd"/>
</dbReference>
<keyword evidence="3" id="KW-0804">Transcription</keyword>
<accession>A0A9D2U5X2</accession>
<evidence type="ECO:0000256" key="4">
    <source>
        <dbReference type="SAM" id="MobiDB-lite"/>
    </source>
</evidence>
<keyword evidence="2" id="KW-0238">DNA-binding</keyword>
<dbReference type="InterPro" id="IPR018060">
    <property type="entry name" value="HTH_AraC"/>
</dbReference>
<evidence type="ECO:0000259" key="5">
    <source>
        <dbReference type="PROSITE" id="PS01124"/>
    </source>
</evidence>
<comment type="caution">
    <text evidence="6">The sequence shown here is derived from an EMBL/GenBank/DDBJ whole genome shotgun (WGS) entry which is preliminary data.</text>
</comment>
<evidence type="ECO:0000256" key="2">
    <source>
        <dbReference type="ARBA" id="ARBA00023125"/>
    </source>
</evidence>
<reference evidence="6" key="2">
    <citation type="submission" date="2021-04" db="EMBL/GenBank/DDBJ databases">
        <authorList>
            <person name="Gilroy R."/>
        </authorList>
    </citation>
    <scope>NUCLEOTIDE SEQUENCE</scope>
    <source>
        <strain evidence="6">ChiBcec15-3976</strain>
    </source>
</reference>
<dbReference type="PANTHER" id="PTHR43280">
    <property type="entry name" value="ARAC-FAMILY TRANSCRIPTIONAL REGULATOR"/>
    <property type="match status" value="1"/>
</dbReference>
<dbReference type="Gene3D" id="1.10.10.60">
    <property type="entry name" value="Homeodomain-like"/>
    <property type="match status" value="2"/>
</dbReference>
<dbReference type="AlphaFoldDB" id="A0A9D2U5X2"/>
<dbReference type="Gene3D" id="2.60.120.10">
    <property type="entry name" value="Jelly Rolls"/>
    <property type="match status" value="1"/>
</dbReference>
<organism evidence="6 7">
    <name type="scientific">Candidatus Mediterraneibacter quadrami</name>
    <dbReference type="NCBI Taxonomy" id="2838684"/>
    <lineage>
        <taxon>Bacteria</taxon>
        <taxon>Bacillati</taxon>
        <taxon>Bacillota</taxon>
        <taxon>Clostridia</taxon>
        <taxon>Lachnospirales</taxon>
        <taxon>Lachnospiraceae</taxon>
        <taxon>Mediterraneibacter</taxon>
    </lineage>
</organism>
<gene>
    <name evidence="6" type="ORF">H9910_05225</name>
</gene>
<proteinExistence type="predicted"/>
<dbReference type="InterPro" id="IPR037923">
    <property type="entry name" value="HTH-like"/>
</dbReference>
<dbReference type="SMART" id="SM00342">
    <property type="entry name" value="HTH_ARAC"/>
    <property type="match status" value="1"/>
</dbReference>
<keyword evidence="1" id="KW-0805">Transcription regulation</keyword>
<dbReference type="EMBL" id="DWUU01000032">
    <property type="protein sequence ID" value="HJD42391.1"/>
    <property type="molecule type" value="Genomic_DNA"/>
</dbReference>
<dbReference type="PRINTS" id="PR00032">
    <property type="entry name" value="HTHARAC"/>
</dbReference>
<evidence type="ECO:0000313" key="7">
    <source>
        <dbReference type="Proteomes" id="UP000823909"/>
    </source>
</evidence>
<feature type="region of interest" description="Disordered" evidence="4">
    <location>
        <begin position="1"/>
        <end position="20"/>
    </location>
</feature>
<dbReference type="Pfam" id="PF12833">
    <property type="entry name" value="HTH_18"/>
    <property type="match status" value="1"/>
</dbReference>
<reference evidence="6" key="1">
    <citation type="journal article" date="2021" name="PeerJ">
        <title>Extensive microbial diversity within the chicken gut microbiome revealed by metagenomics and culture.</title>
        <authorList>
            <person name="Gilroy R."/>
            <person name="Ravi A."/>
            <person name="Getino M."/>
            <person name="Pursley I."/>
            <person name="Horton D.L."/>
            <person name="Alikhan N.F."/>
            <person name="Baker D."/>
            <person name="Gharbi K."/>
            <person name="Hall N."/>
            <person name="Watson M."/>
            <person name="Adriaenssens E.M."/>
            <person name="Foster-Nyarko E."/>
            <person name="Jarju S."/>
            <person name="Secka A."/>
            <person name="Antonio M."/>
            <person name="Oren A."/>
            <person name="Chaudhuri R.R."/>
            <person name="La Ragione R."/>
            <person name="Hildebrand F."/>
            <person name="Pallen M.J."/>
        </authorList>
    </citation>
    <scope>NUCLEOTIDE SEQUENCE</scope>
    <source>
        <strain evidence="6">ChiBcec15-3976</strain>
    </source>
</reference>
<dbReference type="InterPro" id="IPR018062">
    <property type="entry name" value="HTH_AraC-typ_CS"/>
</dbReference>
<dbReference type="SUPFAM" id="SSF46689">
    <property type="entry name" value="Homeodomain-like"/>
    <property type="match status" value="2"/>
</dbReference>
<name>A0A9D2U5X2_9FIRM</name>
<dbReference type="GO" id="GO:0043565">
    <property type="term" value="F:sequence-specific DNA binding"/>
    <property type="evidence" value="ECO:0007669"/>
    <property type="project" value="InterPro"/>
</dbReference>
<protein>
    <submittedName>
        <fullName evidence="6">AraC family transcriptional regulator</fullName>
    </submittedName>
</protein>
<dbReference type="GO" id="GO:0003700">
    <property type="term" value="F:DNA-binding transcription factor activity"/>
    <property type="evidence" value="ECO:0007669"/>
    <property type="project" value="InterPro"/>
</dbReference>
<dbReference type="InterPro" id="IPR014710">
    <property type="entry name" value="RmlC-like_jellyroll"/>
</dbReference>